<evidence type="ECO:0000313" key="5">
    <source>
        <dbReference type="EMBL" id="CCO24452.1"/>
    </source>
</evidence>
<dbReference type="KEGG" id="dhy:DESAM_22185"/>
<dbReference type="CDD" id="cd12107">
    <property type="entry name" value="Hemerythrin"/>
    <property type="match status" value="1"/>
</dbReference>
<evidence type="ECO:0000256" key="3">
    <source>
        <dbReference type="ARBA" id="ARBA00023004"/>
    </source>
</evidence>
<dbReference type="InterPro" id="IPR050669">
    <property type="entry name" value="Hemerythrin"/>
</dbReference>
<dbReference type="Pfam" id="PF01814">
    <property type="entry name" value="Hemerythrin"/>
    <property type="match status" value="1"/>
</dbReference>
<proteinExistence type="inferred from homology"/>
<dbReference type="InterPro" id="IPR012827">
    <property type="entry name" value="Hemerythrin_metal-bd"/>
</dbReference>
<dbReference type="HOGENOM" id="CLU_086902_2_0_7"/>
<protein>
    <submittedName>
        <fullName evidence="5">Hemerythrin-like metal-binding protein</fullName>
    </submittedName>
</protein>
<accession>L0RE25</accession>
<dbReference type="PANTHER" id="PTHR37164">
    <property type="entry name" value="BACTERIOHEMERYTHRIN"/>
    <property type="match status" value="1"/>
</dbReference>
<evidence type="ECO:0000313" key="6">
    <source>
        <dbReference type="Proteomes" id="UP000010808"/>
    </source>
</evidence>
<evidence type="ECO:0000256" key="1">
    <source>
        <dbReference type="ARBA" id="ARBA00010587"/>
    </source>
</evidence>
<dbReference type="EMBL" id="FO203522">
    <property type="protein sequence ID" value="CCO24452.1"/>
    <property type="molecule type" value="Genomic_DNA"/>
</dbReference>
<dbReference type="InterPro" id="IPR012312">
    <property type="entry name" value="Hemerythrin-like"/>
</dbReference>
<organism evidence="5 6">
    <name type="scientific">Maridesulfovibrio hydrothermalis AM13 = DSM 14728</name>
    <dbReference type="NCBI Taxonomy" id="1121451"/>
    <lineage>
        <taxon>Bacteria</taxon>
        <taxon>Pseudomonadati</taxon>
        <taxon>Thermodesulfobacteriota</taxon>
        <taxon>Desulfovibrionia</taxon>
        <taxon>Desulfovibrionales</taxon>
        <taxon>Desulfovibrionaceae</taxon>
        <taxon>Maridesulfovibrio</taxon>
    </lineage>
</organism>
<dbReference type="GO" id="GO:0046872">
    <property type="term" value="F:metal ion binding"/>
    <property type="evidence" value="ECO:0007669"/>
    <property type="project" value="UniProtKB-KW"/>
</dbReference>
<comment type="similarity">
    <text evidence="1">Belongs to the hemerythrin family.</text>
</comment>
<dbReference type="PATRIC" id="fig|1121451.3.peg.2405"/>
<keyword evidence="6" id="KW-1185">Reference proteome</keyword>
<sequence>MTKINPHDPLHTGIGIIDSQHQMFFTLLKKIKDHNFKQNPDGLSDIIDELHLYTLFHFETEEKLLEEYNAPEIEKHKKMHAMMADKIEEYRLHIMTDSCILTEEISIFLENWLVDHIQNTDIKAFASI</sequence>
<evidence type="ECO:0000259" key="4">
    <source>
        <dbReference type="Pfam" id="PF01814"/>
    </source>
</evidence>
<reference evidence="5 6" key="1">
    <citation type="submission" date="2012-10" db="EMBL/GenBank/DDBJ databases">
        <authorList>
            <person name="Genoscope - CEA"/>
        </authorList>
    </citation>
    <scope>NUCLEOTIDE SEQUENCE [LARGE SCALE GENOMIC DNA]</scope>
    <source>
        <strain evidence="6">AM13 / DSM 14728</strain>
    </source>
</reference>
<dbReference type="eggNOG" id="COG2703">
    <property type="taxonomic scope" value="Bacteria"/>
</dbReference>
<dbReference type="Gene3D" id="1.20.120.50">
    <property type="entry name" value="Hemerythrin-like"/>
    <property type="match status" value="1"/>
</dbReference>
<keyword evidence="2" id="KW-0479">Metal-binding</keyword>
<dbReference type="RefSeq" id="WP_015337052.1">
    <property type="nucleotide sequence ID" value="NC_020055.1"/>
</dbReference>
<feature type="domain" description="Hemerythrin-like" evidence="4">
    <location>
        <begin position="12"/>
        <end position="121"/>
    </location>
</feature>
<dbReference type="PANTHER" id="PTHR37164:SF1">
    <property type="entry name" value="BACTERIOHEMERYTHRIN"/>
    <property type="match status" value="1"/>
</dbReference>
<dbReference type="Proteomes" id="UP000010808">
    <property type="component" value="Chromosome"/>
</dbReference>
<dbReference type="InterPro" id="IPR035938">
    <property type="entry name" value="Hemerythrin-like_sf"/>
</dbReference>
<name>L0RE25_9BACT</name>
<dbReference type="SUPFAM" id="SSF47188">
    <property type="entry name" value="Hemerythrin-like"/>
    <property type="match status" value="1"/>
</dbReference>
<dbReference type="NCBIfam" id="TIGR02481">
    <property type="entry name" value="hemeryth_dom"/>
    <property type="match status" value="1"/>
</dbReference>
<evidence type="ECO:0000256" key="2">
    <source>
        <dbReference type="ARBA" id="ARBA00022723"/>
    </source>
</evidence>
<dbReference type="NCBIfam" id="NF033749">
    <property type="entry name" value="bact_hemeryth"/>
    <property type="match status" value="1"/>
</dbReference>
<keyword evidence="3" id="KW-0408">Iron</keyword>
<gene>
    <name evidence="5" type="ORF">DESAM_22185</name>
</gene>
<dbReference type="OrthoDB" id="9774644at2"/>
<dbReference type="AlphaFoldDB" id="L0RE25"/>
<dbReference type="STRING" id="1121451.DESAM_22185"/>